<name>A4XGV4_CALS8</name>
<evidence type="ECO:0000256" key="5">
    <source>
        <dbReference type="ARBA" id="ARBA00022801"/>
    </source>
</evidence>
<dbReference type="InterPro" id="IPR012933">
    <property type="entry name" value="HicA_mRNA_interferase"/>
</dbReference>
<evidence type="ECO:0000256" key="4">
    <source>
        <dbReference type="ARBA" id="ARBA00022759"/>
    </source>
</evidence>
<dbReference type="OrthoDB" id="286048at2"/>
<keyword evidence="7" id="KW-0346">Stress response</keyword>
<keyword evidence="5" id="KW-0378">Hydrolase</keyword>
<dbReference type="GO" id="GO:0016787">
    <property type="term" value="F:hydrolase activity"/>
    <property type="evidence" value="ECO:0007669"/>
    <property type="project" value="UniProtKB-KW"/>
</dbReference>
<dbReference type="eggNOG" id="COG1724">
    <property type="taxonomic scope" value="Bacteria"/>
</dbReference>
<dbReference type="InterPro" id="IPR038570">
    <property type="entry name" value="HicA_sf"/>
</dbReference>
<evidence type="ECO:0000256" key="2">
    <source>
        <dbReference type="ARBA" id="ARBA00022649"/>
    </source>
</evidence>
<reference evidence="8 9" key="1">
    <citation type="journal article" date="2008" name="Appl. Environ. Microbiol.">
        <title>Hydrogenomics of the extremely thermophilic bacterium Caldicellulosiruptor saccharolyticus.</title>
        <authorList>
            <person name="van de Werken H.J."/>
            <person name="Verhaart M.R."/>
            <person name="VanFossen A.L."/>
            <person name="Willquist K."/>
            <person name="Lewis D.L."/>
            <person name="Nichols J.D."/>
            <person name="Goorissen H.P."/>
            <person name="Mongodin E.F."/>
            <person name="Nelson K.E."/>
            <person name="van Niel E.W."/>
            <person name="Stams A.J."/>
            <person name="Ward D.E."/>
            <person name="de Vos W.M."/>
            <person name="van der Oost J."/>
            <person name="Kelly R.M."/>
            <person name="Kengen S.W."/>
        </authorList>
    </citation>
    <scope>NUCLEOTIDE SEQUENCE [LARGE SCALE GENOMIC DNA]</scope>
    <source>
        <strain evidence="9">ATCC 43494 / DSM 8903 / Tp8T 6331</strain>
    </source>
</reference>
<dbReference type="GO" id="GO:0003729">
    <property type="term" value="F:mRNA binding"/>
    <property type="evidence" value="ECO:0007669"/>
    <property type="project" value="InterPro"/>
</dbReference>
<dbReference type="EMBL" id="CP000679">
    <property type="protein sequence ID" value="ABP66139.1"/>
    <property type="molecule type" value="Genomic_DNA"/>
</dbReference>
<gene>
    <name evidence="8" type="ordered locus">Csac_0502</name>
</gene>
<dbReference type="KEGG" id="csc:Csac_0502"/>
<dbReference type="AlphaFoldDB" id="A4XGV4"/>
<dbReference type="Pfam" id="PF07927">
    <property type="entry name" value="HicA_toxin"/>
    <property type="match status" value="1"/>
</dbReference>
<organism evidence="8 9">
    <name type="scientific">Caldicellulosiruptor saccharolyticus (strain ATCC 43494 / DSM 8903 / Tp8T 6331)</name>
    <dbReference type="NCBI Taxonomy" id="351627"/>
    <lineage>
        <taxon>Bacteria</taxon>
        <taxon>Bacillati</taxon>
        <taxon>Bacillota</taxon>
        <taxon>Bacillota incertae sedis</taxon>
        <taxon>Caldicellulosiruptorales</taxon>
        <taxon>Caldicellulosiruptoraceae</taxon>
        <taxon>Caldicellulosiruptor</taxon>
    </lineage>
</organism>
<evidence type="ECO:0000256" key="3">
    <source>
        <dbReference type="ARBA" id="ARBA00022722"/>
    </source>
</evidence>
<evidence type="ECO:0000313" key="9">
    <source>
        <dbReference type="Proteomes" id="UP000000256"/>
    </source>
</evidence>
<evidence type="ECO:0000256" key="6">
    <source>
        <dbReference type="ARBA" id="ARBA00022884"/>
    </source>
</evidence>
<dbReference type="Proteomes" id="UP000000256">
    <property type="component" value="Chromosome"/>
</dbReference>
<dbReference type="SUPFAM" id="SSF54786">
    <property type="entry name" value="YcfA/nrd intein domain"/>
    <property type="match status" value="1"/>
</dbReference>
<keyword evidence="9" id="KW-1185">Reference proteome</keyword>
<dbReference type="GO" id="GO:0004519">
    <property type="term" value="F:endonuclease activity"/>
    <property type="evidence" value="ECO:0007669"/>
    <property type="project" value="UniProtKB-KW"/>
</dbReference>
<sequence length="53" mass="6126">MSSRYPILKPQDIIRALKKAGFKEVAQKGSHLKLKKENPTRNVIIPMHEEVTR</sequence>
<dbReference type="HOGENOM" id="CLU_164851_6_2_9"/>
<evidence type="ECO:0000256" key="1">
    <source>
        <dbReference type="ARBA" id="ARBA00006620"/>
    </source>
</evidence>
<evidence type="ECO:0000313" key="8">
    <source>
        <dbReference type="EMBL" id="ABP66139.1"/>
    </source>
</evidence>
<protein>
    <recommendedName>
        <fullName evidence="10">YcfA family protein</fullName>
    </recommendedName>
</protein>
<keyword evidence="3" id="KW-0540">Nuclease</keyword>
<keyword evidence="6" id="KW-0694">RNA-binding</keyword>
<dbReference type="STRING" id="351627.Csac_0502"/>
<keyword evidence="2" id="KW-1277">Toxin-antitoxin system</keyword>
<dbReference type="Gene3D" id="3.30.920.30">
    <property type="entry name" value="Hypothetical protein"/>
    <property type="match status" value="1"/>
</dbReference>
<comment type="similarity">
    <text evidence="1">Belongs to the HicA mRNA interferase family.</text>
</comment>
<proteinExistence type="inferred from homology"/>
<evidence type="ECO:0008006" key="10">
    <source>
        <dbReference type="Google" id="ProtNLM"/>
    </source>
</evidence>
<keyword evidence="4" id="KW-0255">Endonuclease</keyword>
<accession>A4XGV4</accession>
<evidence type="ECO:0000256" key="7">
    <source>
        <dbReference type="ARBA" id="ARBA00023016"/>
    </source>
</evidence>